<keyword evidence="5" id="KW-1185">Reference proteome</keyword>
<dbReference type="Pfam" id="PF13555">
    <property type="entry name" value="AAA_29"/>
    <property type="match status" value="1"/>
</dbReference>
<reference evidence="4 5" key="1">
    <citation type="submission" date="2015-03" db="EMBL/GenBank/DDBJ databases">
        <authorList>
            <person name="Krishnan R."/>
            <person name="Midha S."/>
            <person name="Patil P.B."/>
            <person name="Rameshkumar N."/>
        </authorList>
    </citation>
    <scope>NUCLEOTIDE SEQUENCE [LARGE SCALE GENOMIC DNA]</scope>
    <source>
        <strain evidence="4 5">L1E11</strain>
    </source>
</reference>
<feature type="coiled-coil region" evidence="2">
    <location>
        <begin position="238"/>
        <end position="365"/>
    </location>
</feature>
<name>A0ABX5M0T9_9GAMM</name>
<dbReference type="InterPro" id="IPR027417">
    <property type="entry name" value="P-loop_NTPase"/>
</dbReference>
<evidence type="ECO:0000313" key="4">
    <source>
        <dbReference type="EMBL" id="PXF32531.1"/>
    </source>
</evidence>
<evidence type="ECO:0000259" key="3">
    <source>
        <dbReference type="Pfam" id="PF06470"/>
    </source>
</evidence>
<protein>
    <recommendedName>
        <fullName evidence="3">SMC hinge domain-containing protein</fullName>
    </recommendedName>
</protein>
<sequence length="1137" mass="129125">MKTLNRIVLVNWYMLGAVDIPIRGNVAIVGPNGSGKSSILDAVQTVLMGGNKQWLSFNASAGERSERSLRTYCLGYLDDTGASGRKHHREDAISYLALSFKDDKTGKETVMGMAIATSLSNPDEDILGRFILPDFAVCLDDFSIRQGDGRIPRSWEEVRESFRSRCPEMVLEKRAKRFLKEVMVHLSHDPNFPNDEEKFVKNFKNAIKFSPIDSPTKFIREYVLDQNIVHVGAFRKSLEEYRAMEEKTREVAKRLTELEKIEEQDKACERHHKNGSEYEWVVHETRFEQADLKKEETAERLDALHEQEEQLNQQLEAMSDALSQVMEQVAEARASLNNSDSVHKLKALESNLESRQHALNSVKAKLSSQYDLLRATVAFAKYEQYLPKDFLSTVKESVALWREGEGLAASDWPANPVEVDRVVGALRKQVDAVRLEVAAKAQDTVIRLNTLKNEIQEHREAIDQMKQGKAPLKRNTQELMSLLTEYGIESTPLCELVDVIDEKWRLAIESFLGGRREALLVDPEKVQDAVTLYRRKGRHLKNCRIINTRQTDKWLDRSDKRSLVQFVQCRSEHAQAYINRALGGVIAVETEAELLKQERAITPDCMLQAEGSTTSIREESPMLGGGQRQNRLADQDRAFDVMVKDYQALDLAHQQLEGLRESIIKLATRLVGEGETAFALCNERMQLDAEMQALRNSIEELRNMEDGPARSRLEEAVKLQQAKQQDQRKLMDKLQALKTEVIKLEAGLEVLEREMQEHGQARQKCAEREGFDAQSAQERRDYLESSCQGELERIIFEAARKAQAELQLAERKRNGVRDLVAEYKARYHANTITAEQVAHLGGDASHEQLMGFVAEQLRLLRDSELANYQRQAERARMEAETSFRSDFVAHLNDQIDKIKGLIKEINQHLKQRPFHREMYAFTMTPNPELKDVLELVESFSRHDQANVGSLFDTSIQADSPHRLALEKIHQVLKDEGEAHLLQDYRNFYNFELIVMDLEGNQKTTLSQRIKTGSGGEHQVPFYVAIAAALAATYRLREGQEGEVVGGFSLSLFDEAFNKLDSGNTQTSLGFMTDLGLQTMIAAPDDKYSLMSSTMDTIINVCRDGNVVDLDVEFPTPEGKALLNSDSPYRLEQALAEE</sequence>
<feature type="coiled-coil region" evidence="2">
    <location>
        <begin position="441"/>
        <end position="468"/>
    </location>
</feature>
<feature type="coiled-coil region" evidence="2">
    <location>
        <begin position="799"/>
        <end position="826"/>
    </location>
</feature>
<feature type="coiled-coil region" evidence="2">
    <location>
        <begin position="684"/>
        <end position="768"/>
    </location>
</feature>
<dbReference type="PANTHER" id="PTHR32182:SF0">
    <property type="entry name" value="DNA REPLICATION AND REPAIR PROTEIN RECF"/>
    <property type="match status" value="1"/>
</dbReference>
<proteinExistence type="predicted"/>
<comment type="caution">
    <text evidence="4">The sequence shown here is derived from an EMBL/GenBank/DDBJ whole genome shotgun (WGS) entry which is preliminary data.</text>
</comment>
<dbReference type="PANTHER" id="PTHR32182">
    <property type="entry name" value="DNA REPLICATION AND REPAIR PROTEIN RECF"/>
    <property type="match status" value="1"/>
</dbReference>
<gene>
    <name evidence="4" type="ORF">WH50_03780</name>
</gene>
<dbReference type="Pfam" id="PF13558">
    <property type="entry name" value="SbcC_Walker_B"/>
    <property type="match status" value="1"/>
</dbReference>
<dbReference type="Gene3D" id="3.40.50.300">
    <property type="entry name" value="P-loop containing nucleotide triphosphate hydrolases"/>
    <property type="match status" value="1"/>
</dbReference>
<evidence type="ECO:0000313" key="5">
    <source>
        <dbReference type="Proteomes" id="UP000248090"/>
    </source>
</evidence>
<dbReference type="RefSeq" id="WP_110186115.1">
    <property type="nucleotide sequence ID" value="NZ_CP177354.1"/>
</dbReference>
<feature type="domain" description="SMC hinge" evidence="3">
    <location>
        <begin position="492"/>
        <end position="592"/>
    </location>
</feature>
<accession>A0ABX5M0T9</accession>
<dbReference type="Pfam" id="PF06470">
    <property type="entry name" value="SMC_hinge"/>
    <property type="match status" value="1"/>
</dbReference>
<dbReference type="SUPFAM" id="SSF52540">
    <property type="entry name" value="P-loop containing nucleoside triphosphate hydrolases"/>
    <property type="match status" value="1"/>
</dbReference>
<organism evidence="4 5">
    <name type="scientific">Pokkaliibacter plantistimulans</name>
    <dbReference type="NCBI Taxonomy" id="1635171"/>
    <lineage>
        <taxon>Bacteria</taxon>
        <taxon>Pseudomonadati</taxon>
        <taxon>Pseudomonadota</taxon>
        <taxon>Gammaproteobacteria</taxon>
        <taxon>Oceanospirillales</taxon>
        <taxon>Balneatrichaceae</taxon>
        <taxon>Pokkaliibacter</taxon>
    </lineage>
</organism>
<dbReference type="EMBL" id="LAPT01000015">
    <property type="protein sequence ID" value="PXF32531.1"/>
    <property type="molecule type" value="Genomic_DNA"/>
</dbReference>
<dbReference type="SUPFAM" id="SSF75553">
    <property type="entry name" value="Smc hinge domain"/>
    <property type="match status" value="1"/>
</dbReference>
<dbReference type="InterPro" id="IPR036277">
    <property type="entry name" value="SMC_hinge_sf"/>
</dbReference>
<evidence type="ECO:0000256" key="1">
    <source>
        <dbReference type="ARBA" id="ARBA00023054"/>
    </source>
</evidence>
<keyword evidence="1 2" id="KW-0175">Coiled coil</keyword>
<dbReference type="InterPro" id="IPR010935">
    <property type="entry name" value="SMC_hinge"/>
</dbReference>
<evidence type="ECO:0000256" key="2">
    <source>
        <dbReference type="SAM" id="Coils"/>
    </source>
</evidence>
<dbReference type="Proteomes" id="UP000248090">
    <property type="component" value="Unassembled WGS sequence"/>
</dbReference>